<evidence type="ECO:0000313" key="13">
    <source>
        <dbReference type="EMBL" id="KAF4695601.1"/>
    </source>
</evidence>
<feature type="compositionally biased region" description="Low complexity" evidence="11">
    <location>
        <begin position="864"/>
        <end position="882"/>
    </location>
</feature>
<feature type="domain" description="Protein kinase" evidence="12">
    <location>
        <begin position="522"/>
        <end position="818"/>
    </location>
</feature>
<evidence type="ECO:0000256" key="11">
    <source>
        <dbReference type="SAM" id="MobiDB-lite"/>
    </source>
</evidence>
<feature type="region of interest" description="Disordered" evidence="11">
    <location>
        <begin position="255"/>
        <end position="277"/>
    </location>
</feature>
<feature type="region of interest" description="Disordered" evidence="11">
    <location>
        <begin position="312"/>
        <end position="364"/>
    </location>
</feature>
<dbReference type="Gene3D" id="1.10.510.10">
    <property type="entry name" value="Transferase(Phosphotransferase) domain 1"/>
    <property type="match status" value="1"/>
</dbReference>
<keyword evidence="6" id="KW-0418">Kinase</keyword>
<evidence type="ECO:0000256" key="4">
    <source>
        <dbReference type="ARBA" id="ARBA00022679"/>
    </source>
</evidence>
<evidence type="ECO:0000256" key="5">
    <source>
        <dbReference type="ARBA" id="ARBA00022741"/>
    </source>
</evidence>
<dbReference type="GO" id="GO:0007010">
    <property type="term" value="P:cytoskeleton organization"/>
    <property type="evidence" value="ECO:0007669"/>
    <property type="project" value="UniProtKB-ARBA"/>
</dbReference>
<dbReference type="FunFam" id="3.30.200.20:FF:000192">
    <property type="entry name" value="Serine/threonine-protein kinase cot-1"/>
    <property type="match status" value="1"/>
</dbReference>
<dbReference type="Gene3D" id="3.30.200.20">
    <property type="entry name" value="Phosphorylase Kinase, domain 1"/>
    <property type="match status" value="1"/>
</dbReference>
<dbReference type="PROSITE" id="PS00108">
    <property type="entry name" value="PROTEIN_KINASE_ST"/>
    <property type="match status" value="1"/>
</dbReference>
<feature type="region of interest" description="Disordered" evidence="11">
    <location>
        <begin position="1010"/>
        <end position="1029"/>
    </location>
</feature>
<dbReference type="PROSITE" id="PS00107">
    <property type="entry name" value="PROTEIN_KINASE_ATP"/>
    <property type="match status" value="1"/>
</dbReference>
<organism evidence="13 14">
    <name type="scientific">Perkinsus olseni</name>
    <name type="common">Perkinsus atlanticus</name>
    <dbReference type="NCBI Taxonomy" id="32597"/>
    <lineage>
        <taxon>Eukaryota</taxon>
        <taxon>Sar</taxon>
        <taxon>Alveolata</taxon>
        <taxon>Perkinsozoa</taxon>
        <taxon>Perkinsea</taxon>
        <taxon>Perkinsida</taxon>
        <taxon>Perkinsidae</taxon>
        <taxon>Perkinsus</taxon>
    </lineage>
</organism>
<dbReference type="EMBL" id="JABANP010000019">
    <property type="protein sequence ID" value="KAF4695601.1"/>
    <property type="molecule type" value="Genomic_DNA"/>
</dbReference>
<keyword evidence="3" id="KW-0597">Phosphoprotein</keyword>
<evidence type="ECO:0000256" key="9">
    <source>
        <dbReference type="ARBA" id="ARBA00048679"/>
    </source>
</evidence>
<evidence type="ECO:0000256" key="10">
    <source>
        <dbReference type="PROSITE-ProRule" id="PRU10141"/>
    </source>
</evidence>
<feature type="compositionally biased region" description="Basic residues" evidence="11">
    <location>
        <begin position="895"/>
        <end position="904"/>
    </location>
</feature>
<comment type="catalytic activity">
    <reaction evidence="9">
        <text>L-seryl-[protein] + ATP = O-phospho-L-seryl-[protein] + ADP + H(+)</text>
        <dbReference type="Rhea" id="RHEA:17989"/>
        <dbReference type="Rhea" id="RHEA-COMP:9863"/>
        <dbReference type="Rhea" id="RHEA-COMP:11604"/>
        <dbReference type="ChEBI" id="CHEBI:15378"/>
        <dbReference type="ChEBI" id="CHEBI:29999"/>
        <dbReference type="ChEBI" id="CHEBI:30616"/>
        <dbReference type="ChEBI" id="CHEBI:83421"/>
        <dbReference type="ChEBI" id="CHEBI:456216"/>
        <dbReference type="EC" id="2.7.11.1"/>
    </reaction>
</comment>
<keyword evidence="5 10" id="KW-0547">Nucleotide-binding</keyword>
<keyword evidence="4" id="KW-0808">Transferase</keyword>
<dbReference type="SMART" id="SM00220">
    <property type="entry name" value="S_TKc"/>
    <property type="match status" value="1"/>
</dbReference>
<dbReference type="PROSITE" id="PS50011">
    <property type="entry name" value="PROTEIN_KINASE_DOM"/>
    <property type="match status" value="1"/>
</dbReference>
<evidence type="ECO:0000313" key="14">
    <source>
        <dbReference type="Proteomes" id="UP000541610"/>
    </source>
</evidence>
<dbReference type="FunFam" id="1.10.510.10:FF:000024">
    <property type="entry name" value="Probable serine/threonine-protein kinase cot-1"/>
    <property type="match status" value="1"/>
</dbReference>
<dbReference type="AlphaFoldDB" id="A0A7J6PJH3"/>
<feature type="region of interest" description="Disordered" evidence="11">
    <location>
        <begin position="860"/>
        <end position="924"/>
    </location>
</feature>
<feature type="region of interest" description="Disordered" evidence="11">
    <location>
        <begin position="194"/>
        <end position="213"/>
    </location>
</feature>
<dbReference type="EC" id="2.7.11.1" evidence="1"/>
<dbReference type="OrthoDB" id="63267at2759"/>
<feature type="compositionally biased region" description="Low complexity" evidence="11">
    <location>
        <begin position="1045"/>
        <end position="1061"/>
    </location>
</feature>
<evidence type="ECO:0000256" key="7">
    <source>
        <dbReference type="ARBA" id="ARBA00022840"/>
    </source>
</evidence>
<feature type="region of interest" description="Disordered" evidence="11">
    <location>
        <begin position="1135"/>
        <end position="1155"/>
    </location>
</feature>
<dbReference type="InterPro" id="IPR000719">
    <property type="entry name" value="Prot_kinase_dom"/>
</dbReference>
<gene>
    <name evidence="13" type="ORF">FOZ60_004098</name>
</gene>
<dbReference type="PANTHER" id="PTHR24356:SF1">
    <property type="entry name" value="SERINE_THREONINE-PROTEIN KINASE GREATWALL"/>
    <property type="match status" value="1"/>
</dbReference>
<evidence type="ECO:0000256" key="8">
    <source>
        <dbReference type="ARBA" id="ARBA00047899"/>
    </source>
</evidence>
<proteinExistence type="predicted"/>
<accession>A0A7J6PJH3</accession>
<feature type="region of interest" description="Disordered" evidence="11">
    <location>
        <begin position="937"/>
        <end position="960"/>
    </location>
</feature>
<evidence type="ECO:0000256" key="2">
    <source>
        <dbReference type="ARBA" id="ARBA00022527"/>
    </source>
</evidence>
<evidence type="ECO:0000256" key="1">
    <source>
        <dbReference type="ARBA" id="ARBA00012513"/>
    </source>
</evidence>
<feature type="binding site" evidence="10">
    <location>
        <position position="551"/>
    </location>
    <ligand>
        <name>ATP</name>
        <dbReference type="ChEBI" id="CHEBI:30616"/>
    </ligand>
</feature>
<dbReference type="InterPro" id="IPR050236">
    <property type="entry name" value="Ser_Thr_kinase_AGC"/>
</dbReference>
<feature type="region of interest" description="Disordered" evidence="11">
    <location>
        <begin position="1041"/>
        <end position="1069"/>
    </location>
</feature>
<comment type="catalytic activity">
    <reaction evidence="8">
        <text>L-threonyl-[protein] + ATP = O-phospho-L-threonyl-[protein] + ADP + H(+)</text>
        <dbReference type="Rhea" id="RHEA:46608"/>
        <dbReference type="Rhea" id="RHEA-COMP:11060"/>
        <dbReference type="Rhea" id="RHEA-COMP:11605"/>
        <dbReference type="ChEBI" id="CHEBI:15378"/>
        <dbReference type="ChEBI" id="CHEBI:30013"/>
        <dbReference type="ChEBI" id="CHEBI:30616"/>
        <dbReference type="ChEBI" id="CHEBI:61977"/>
        <dbReference type="ChEBI" id="CHEBI:456216"/>
        <dbReference type="EC" id="2.7.11.1"/>
    </reaction>
</comment>
<dbReference type="InterPro" id="IPR017441">
    <property type="entry name" value="Protein_kinase_ATP_BS"/>
</dbReference>
<feature type="compositionally biased region" description="Polar residues" evidence="11">
    <location>
        <begin position="349"/>
        <end position="359"/>
    </location>
</feature>
<evidence type="ECO:0000256" key="3">
    <source>
        <dbReference type="ARBA" id="ARBA00022553"/>
    </source>
</evidence>
<keyword evidence="2" id="KW-0723">Serine/threonine-protein kinase</keyword>
<dbReference type="GO" id="GO:0005524">
    <property type="term" value="F:ATP binding"/>
    <property type="evidence" value="ECO:0007669"/>
    <property type="project" value="UniProtKB-UniRule"/>
</dbReference>
<dbReference type="SUPFAM" id="SSF56112">
    <property type="entry name" value="Protein kinase-like (PK-like)"/>
    <property type="match status" value="1"/>
</dbReference>
<dbReference type="InterPro" id="IPR011009">
    <property type="entry name" value="Kinase-like_dom_sf"/>
</dbReference>
<feature type="compositionally biased region" description="Low complexity" evidence="11">
    <location>
        <begin position="262"/>
        <end position="272"/>
    </location>
</feature>
<evidence type="ECO:0000256" key="6">
    <source>
        <dbReference type="ARBA" id="ARBA00022777"/>
    </source>
</evidence>
<name>A0A7J6PJH3_PEROL</name>
<dbReference type="InterPro" id="IPR008271">
    <property type="entry name" value="Ser/Thr_kinase_AS"/>
</dbReference>
<reference evidence="13 14" key="1">
    <citation type="submission" date="2020-04" db="EMBL/GenBank/DDBJ databases">
        <title>Perkinsus olseni comparative genomics.</title>
        <authorList>
            <person name="Bogema D.R."/>
        </authorList>
    </citation>
    <scope>NUCLEOTIDE SEQUENCE [LARGE SCALE GENOMIC DNA]</scope>
    <source>
        <strain evidence="13">00978-12</strain>
    </source>
</reference>
<protein>
    <recommendedName>
        <fullName evidence="1">non-specific serine/threonine protein kinase</fullName>
        <ecNumber evidence="1">2.7.11.1</ecNumber>
    </recommendedName>
</protein>
<keyword evidence="7 10" id="KW-0067">ATP-binding</keyword>
<dbReference type="GO" id="GO:0035556">
    <property type="term" value="P:intracellular signal transduction"/>
    <property type="evidence" value="ECO:0007669"/>
    <property type="project" value="TreeGrafter"/>
</dbReference>
<feature type="compositionally biased region" description="Basic and acidic residues" evidence="11">
    <location>
        <begin position="312"/>
        <end position="328"/>
    </location>
</feature>
<sequence>MKSGLQIMVCLEDVLGHYVVYITGDLLQRLQNRDNGTQFALARFIHRTTEEPQISIEARQGKELPFDAVEVRVDVPSVAEERSYTSGVSSNWEACVCVSAVCGRQWTLAAGFTAVEHYRRSDLISDRVLAGGEALLVLIVTKEGTCDFYEGTVEHSSELTRRTVAEAAIDLSDGGSRIREFCARALQRARITRPTKEPNPTEETAVVQESTPDDEEDLALESLGLLISPHQSRWLNAETDVIASYSRAQVDALVEEPPQTDSAVPVGEVGSEGSDEEAVCELRRVMAGMQTRLDQQESYMEALSRTVKELQEELERQKDSERALREEVESMQQLYSEDRERPNGKGMATSHTPSNSSRSEPTDYKCAKGADGDVLERLNQETTPSANSHALVPVSKISRWTDIEVPRIINVYSPALSLTPSLSGCSTPLRQSTETIVMDSPGGPPRDRNSDKFQSFKDAIEHNRNRRLKTQRRIAAREAALTKTLREQNATEDEEKAAREDLAKQEEGFLRAARRKIGIEDFENLKVIGTGAFGIVRLVREKATGNVYAMKQMRKKDMDRKKQVHHVLAERDVLALAHTDWVIDLKYTFMDKHFLYMVMEYLPGGDLMTHLIRKDKFSEEETRFYVAELVQAVDYIHTSLSYIHRDVKPDNILFDARGHIKLLDFGLSKYHPDLVTNLTGGQRSANNSRLDTSVASVGSVLEESTLLTHPARQKLCSVVGTPDYMAPEVFSGCGYDESIDWWSVGVIMYEMLFGGPPFSNEAHDPLVTSRRVQNWRRYFHIPTSNGGCSPEAEDLMRHLICDAKDRLSADAIRAHPLFAGLDWDHLRELEAPIKYYNYYYSSRLAQHEPSVARALGAPERLRKSAGSSARPSESSNSSPMEMTPRPPHQATPTSRSKREKRRQARPSSVEYKPSRPALFGPGLGSQMVRLTGLQITGVEESPPLPPREIPNTTDTSIVSAPPDTVMRLDEDEDVFKMAAFGRNLATIAQTPSASSSSPLREPVRQASGGLMGMQKNFSTPFLSAPRETRQHVAVRTVREAPQPLPQQQHHQQQQQQSQRPRTSYRATSQGASFAMRFPPSSSFAPPTYATSQPCTTAMPPTGARSQPCSLASVSLPYARHLTTSYRHQGLVRVPGAMSQPMPHTRDRYQGAVPPL</sequence>
<dbReference type="PANTHER" id="PTHR24356">
    <property type="entry name" value="SERINE/THREONINE-PROTEIN KINASE"/>
    <property type="match status" value="1"/>
</dbReference>
<evidence type="ECO:0000259" key="12">
    <source>
        <dbReference type="PROSITE" id="PS50011"/>
    </source>
</evidence>
<dbReference type="Proteomes" id="UP000541610">
    <property type="component" value="Unassembled WGS sequence"/>
</dbReference>
<dbReference type="GO" id="GO:0004674">
    <property type="term" value="F:protein serine/threonine kinase activity"/>
    <property type="evidence" value="ECO:0007669"/>
    <property type="project" value="UniProtKB-KW"/>
</dbReference>
<comment type="caution">
    <text evidence="13">The sequence shown here is derived from an EMBL/GenBank/DDBJ whole genome shotgun (WGS) entry which is preliminary data.</text>
</comment>
<dbReference type="Pfam" id="PF00069">
    <property type="entry name" value="Pkinase"/>
    <property type="match status" value="2"/>
</dbReference>